<sequence>MALGIPSVVGPITEWASTVLVEGCLPGATITIATTGGQPVANAVSGGGSDLVPLPAGAPLAAGQRLVATQQLNADTSAPTPDELAVTVSASPTNHNQLPPMSFRSRLFECGRAAWLSGAAPGAAVTVTNGGTTIGTARADALGDARIALTASLPAAGTLIEATQAAPAGFPALAGALAITSARTRPLPEGPLPPPTLRDPMPLGCESQLLVGDVIDGAQVTVTRSSDGAAWTATFEVDEEWFLLDKPFPAEGDHVAVTQFLPECRQHDLEPSKPAEADIAPAAAPPPVSIAPSCAGSTLLHVESLRGGAALTVTITVPTISVESLAYMTPPGRTSWDIPVPALPSGGTVQVTESVCSFQTSTTARVIDDAPPPNPDLAVPLYRCGRAVSVKTRAGTFIEIWADSGSGPAQISARTRADRDLVTVGVFPYLTEPQTVWARQLSCGGLQQDSPSYNTEAHPPLHPVELRDPLIAGMASVAPTNAVSGAHVTVLAVTDERETPEILGQRDVTAADPVVPLVRRLTERDTVWALQELCYDSTEDDEQHRYGVLRGEMLFTMPGPRTQLSGFSDDGALVYHSATFACRYADAAWILFVDVENTETGYDASTVFGVNLNLPAPYHFGGSVDVDLAAADNGLPIGLASLGYPSRATVTRRATSNLLQDTGLWAALLTTTAQWITHFVGWRNYEPPPEKSDWVDGDNAPPDPNQLFPPLPNETNDAPDYWVKHH</sequence>
<gene>
    <name evidence="2" type="ORF">TL10_24255</name>
</gene>
<dbReference type="EMBL" id="JXST01000043">
    <property type="protein sequence ID" value="KIU14491.1"/>
    <property type="molecule type" value="Genomic_DNA"/>
</dbReference>
<organism evidence="2 3">
    <name type="scientific">Mycolicibacterium llatzerense</name>
    <dbReference type="NCBI Taxonomy" id="280871"/>
    <lineage>
        <taxon>Bacteria</taxon>
        <taxon>Bacillati</taxon>
        <taxon>Actinomycetota</taxon>
        <taxon>Actinomycetes</taxon>
        <taxon>Mycobacteriales</taxon>
        <taxon>Mycobacteriaceae</taxon>
        <taxon>Mycolicibacterium</taxon>
    </lineage>
</organism>
<comment type="caution">
    <text evidence="2">The sequence shown here is derived from an EMBL/GenBank/DDBJ whole genome shotgun (WGS) entry which is preliminary data.</text>
</comment>
<evidence type="ECO:0000313" key="2">
    <source>
        <dbReference type="EMBL" id="KIU14491.1"/>
    </source>
</evidence>
<dbReference type="AlphaFoldDB" id="A0A0D1LEY0"/>
<protein>
    <submittedName>
        <fullName evidence="2">Uncharacterized protein</fullName>
    </submittedName>
</protein>
<evidence type="ECO:0000313" key="3">
    <source>
        <dbReference type="Proteomes" id="UP000032221"/>
    </source>
</evidence>
<dbReference type="Proteomes" id="UP000032221">
    <property type="component" value="Unassembled WGS sequence"/>
</dbReference>
<dbReference type="RefSeq" id="WP_043987682.1">
    <property type="nucleotide sequence ID" value="NZ_JXST01000043.1"/>
</dbReference>
<keyword evidence="3" id="KW-1185">Reference proteome</keyword>
<proteinExistence type="predicted"/>
<reference evidence="2 3" key="1">
    <citation type="submission" date="2015-01" db="EMBL/GenBank/DDBJ databases">
        <title>Genome sequence of Mycobacterium llatzerense and Mycobacterium immunogenum recovered from brain abscess.</title>
        <authorList>
            <person name="Greninger A.L."/>
            <person name="Langelier C."/>
            <person name="Cunningham G."/>
            <person name="Chiu C.Y."/>
            <person name="Miller S."/>
        </authorList>
    </citation>
    <scope>NUCLEOTIDE SEQUENCE [LARGE SCALE GENOMIC DNA]</scope>
    <source>
        <strain evidence="2 3">CLUC14</strain>
    </source>
</reference>
<accession>A0A0D1LEY0</accession>
<feature type="region of interest" description="Disordered" evidence="1">
    <location>
        <begin position="690"/>
        <end position="726"/>
    </location>
</feature>
<dbReference type="OrthoDB" id="9826418at2"/>
<name>A0A0D1LEY0_9MYCO</name>
<feature type="compositionally biased region" description="Pro residues" evidence="1">
    <location>
        <begin position="701"/>
        <end position="712"/>
    </location>
</feature>
<dbReference type="PATRIC" id="fig|280871.6.peg.5023"/>
<evidence type="ECO:0000256" key="1">
    <source>
        <dbReference type="SAM" id="MobiDB-lite"/>
    </source>
</evidence>